<name>A0AAD5SVX9_9FUNG</name>
<proteinExistence type="inferred from homology"/>
<dbReference type="Gene3D" id="2.60.120.330">
    <property type="entry name" value="B-lactam Antibiotic, Isopenicillin N Synthase, Chain"/>
    <property type="match status" value="1"/>
</dbReference>
<dbReference type="EMBL" id="JADGJH010001767">
    <property type="protein sequence ID" value="KAJ3110137.1"/>
    <property type="molecule type" value="Genomic_DNA"/>
</dbReference>
<dbReference type="InterPro" id="IPR005123">
    <property type="entry name" value="Oxoglu/Fe-dep_dioxygenase_dom"/>
</dbReference>
<dbReference type="InterPro" id="IPR026992">
    <property type="entry name" value="DIOX_N"/>
</dbReference>
<dbReference type="InterPro" id="IPR044861">
    <property type="entry name" value="IPNS-like_FE2OG_OXY"/>
</dbReference>
<dbReference type="InterPro" id="IPR027443">
    <property type="entry name" value="IPNS-like_sf"/>
</dbReference>
<protein>
    <recommendedName>
        <fullName evidence="2">Fe2OG dioxygenase domain-containing protein</fullName>
    </recommendedName>
</protein>
<dbReference type="GO" id="GO:0046872">
    <property type="term" value="F:metal ion binding"/>
    <property type="evidence" value="ECO:0007669"/>
    <property type="project" value="UniProtKB-KW"/>
</dbReference>
<dbReference type="Pfam" id="PF14226">
    <property type="entry name" value="DIOX_N"/>
    <property type="match status" value="1"/>
</dbReference>
<evidence type="ECO:0000313" key="3">
    <source>
        <dbReference type="EMBL" id="KAJ3110137.1"/>
    </source>
</evidence>
<dbReference type="InterPro" id="IPR050231">
    <property type="entry name" value="Iron_ascorbate_oxido_reductase"/>
</dbReference>
<comment type="caution">
    <text evidence="3">The sequence shown here is derived from an EMBL/GenBank/DDBJ whole genome shotgun (WGS) entry which is preliminary data.</text>
</comment>
<keyword evidence="1" id="KW-0408">Iron</keyword>
<keyword evidence="1" id="KW-0560">Oxidoreductase</keyword>
<evidence type="ECO:0000259" key="2">
    <source>
        <dbReference type="PROSITE" id="PS51471"/>
    </source>
</evidence>
<evidence type="ECO:0000313" key="4">
    <source>
        <dbReference type="Proteomes" id="UP001211907"/>
    </source>
</evidence>
<accession>A0AAD5SVX9</accession>
<keyword evidence="1" id="KW-0479">Metal-binding</keyword>
<dbReference type="Pfam" id="PF03171">
    <property type="entry name" value="2OG-FeII_Oxy"/>
    <property type="match status" value="1"/>
</dbReference>
<comment type="similarity">
    <text evidence="1">Belongs to the iron/ascorbate-dependent oxidoreductase family.</text>
</comment>
<evidence type="ECO:0000256" key="1">
    <source>
        <dbReference type="RuleBase" id="RU003682"/>
    </source>
</evidence>
<organism evidence="3 4">
    <name type="scientific">Physocladia obscura</name>
    <dbReference type="NCBI Taxonomy" id="109957"/>
    <lineage>
        <taxon>Eukaryota</taxon>
        <taxon>Fungi</taxon>
        <taxon>Fungi incertae sedis</taxon>
        <taxon>Chytridiomycota</taxon>
        <taxon>Chytridiomycota incertae sedis</taxon>
        <taxon>Chytridiomycetes</taxon>
        <taxon>Chytridiales</taxon>
        <taxon>Chytriomycetaceae</taxon>
        <taxon>Physocladia</taxon>
    </lineage>
</organism>
<dbReference type="PROSITE" id="PS51471">
    <property type="entry name" value="FE2OG_OXY"/>
    <property type="match status" value="1"/>
</dbReference>
<dbReference type="GO" id="GO:0016491">
    <property type="term" value="F:oxidoreductase activity"/>
    <property type="evidence" value="ECO:0007669"/>
    <property type="project" value="UniProtKB-KW"/>
</dbReference>
<dbReference type="SUPFAM" id="SSF51197">
    <property type="entry name" value="Clavaminate synthase-like"/>
    <property type="match status" value="1"/>
</dbReference>
<dbReference type="PANTHER" id="PTHR47990">
    <property type="entry name" value="2-OXOGLUTARATE (2OG) AND FE(II)-DEPENDENT OXYGENASE SUPERFAMILY PROTEIN-RELATED"/>
    <property type="match status" value="1"/>
</dbReference>
<sequence>MTEFETVDLPVINLHVLLTDSSDNSNNQDLIDIGKQILLALESVGAFQCFAGSGDSTLTDVQLFGAADGLFSLDESAKQATANAAFLRGYIGMGRESGGAAVEVKEGFSWGSHSNKQINNGNKLQYSNVFPSAFSSKHVSILEEAHSFSARVAQTILRALSYALLNENSAIAACCAAPNESEAISLSRLFRYYPYAQFPNNSQKNQRVVPHKDRIGSSHHTDWGLLTLIRSLEPGLQIASTSAVSETTVWRTVVPRKDCFIVNGGDYLSIITNGVVRSPLHRVVNSDSRVRTSFVFFYYPPFNTTVPRDFKFLQSDQLSEEAFDRLNSLSLFKDQRDVAFKGKANGTNIIVENGDVLFDLKKVSFGQYICSKWESVARFNY</sequence>
<dbReference type="AlphaFoldDB" id="A0AAD5SVX9"/>
<keyword evidence="4" id="KW-1185">Reference proteome</keyword>
<gene>
    <name evidence="3" type="ORF">HK100_003142</name>
</gene>
<reference evidence="3" key="1">
    <citation type="submission" date="2020-05" db="EMBL/GenBank/DDBJ databases">
        <title>Phylogenomic resolution of chytrid fungi.</title>
        <authorList>
            <person name="Stajich J.E."/>
            <person name="Amses K."/>
            <person name="Simmons R."/>
            <person name="Seto K."/>
            <person name="Myers J."/>
            <person name="Bonds A."/>
            <person name="Quandt C.A."/>
            <person name="Barry K."/>
            <person name="Liu P."/>
            <person name="Grigoriev I."/>
            <person name="Longcore J.E."/>
            <person name="James T.Y."/>
        </authorList>
    </citation>
    <scope>NUCLEOTIDE SEQUENCE</scope>
    <source>
        <strain evidence="3">JEL0513</strain>
    </source>
</reference>
<feature type="domain" description="Fe2OG dioxygenase" evidence="2">
    <location>
        <begin position="184"/>
        <end position="300"/>
    </location>
</feature>
<dbReference type="Proteomes" id="UP001211907">
    <property type="component" value="Unassembled WGS sequence"/>
</dbReference>